<dbReference type="PANTHER" id="PTHR31306:SF4">
    <property type="entry name" value="ALPHA-1,2-GALACTOSYLTRANSFERASE"/>
    <property type="match status" value="1"/>
</dbReference>
<accession>A0AAV8UYH4</accession>
<dbReference type="AlphaFoldDB" id="A0AAV8UYH4"/>
<evidence type="ECO:0000256" key="4">
    <source>
        <dbReference type="SAM" id="SignalP"/>
    </source>
</evidence>
<keyword evidence="6" id="KW-1185">Reference proteome</keyword>
<dbReference type="GO" id="GO:0016757">
    <property type="term" value="F:glycosyltransferase activity"/>
    <property type="evidence" value="ECO:0007669"/>
    <property type="project" value="UniProtKB-KW"/>
</dbReference>
<dbReference type="InterPro" id="IPR008630">
    <property type="entry name" value="Glyco_trans_34"/>
</dbReference>
<dbReference type="GO" id="GO:0006487">
    <property type="term" value="P:protein N-linked glycosylation"/>
    <property type="evidence" value="ECO:0007669"/>
    <property type="project" value="TreeGrafter"/>
</dbReference>
<evidence type="ECO:0008006" key="7">
    <source>
        <dbReference type="Google" id="ProtNLM"/>
    </source>
</evidence>
<comment type="similarity">
    <text evidence="1">Belongs to the glycosyltransferase 34 family.</text>
</comment>
<sequence>MRSFSVVLLACVLASWTWYEVGAFDMDDVNSKLFYPNKDHKRSQHKYAILHMTNSVWFFQELSNLTLENKRRYARKYNVEMIVHTPYETVGLLEKTKECNESDDYLVRVGSNCYSQLSKDFEIDSKRAPTFGKLKMLLHACVGRANYWLLWADADALIVNHTIPLGRIVDDRYNMMFTEDWFMLNAGVFLMKCSVWTAKFLKNVYMDRSFDEALALDQSALQHHIDRLPAEDREKNIKVIPKHIINVYTEEYKPGDFIVHMAGKLYEATTPGAVAIARQFDLFSLQNDIENIRAFFSTRYLLNYYTGYCKVTEETWDKACLHPDDRRMMMKQSLGDCSKESRYWHTVWRDKGRDTPWTDKHDVPGWNEETRDSLLRRAMREGTKVNEETIQELRS</sequence>
<keyword evidence="2" id="KW-0328">Glycosyltransferase</keyword>
<dbReference type="Pfam" id="PF05637">
    <property type="entry name" value="Glyco_transf_34"/>
    <property type="match status" value="1"/>
</dbReference>
<evidence type="ECO:0000256" key="3">
    <source>
        <dbReference type="ARBA" id="ARBA00022679"/>
    </source>
</evidence>
<evidence type="ECO:0000256" key="2">
    <source>
        <dbReference type="ARBA" id="ARBA00022676"/>
    </source>
</evidence>
<evidence type="ECO:0000256" key="1">
    <source>
        <dbReference type="ARBA" id="ARBA00005664"/>
    </source>
</evidence>
<dbReference type="EMBL" id="JAMWBK010000002">
    <property type="protein sequence ID" value="KAJ8907656.1"/>
    <property type="molecule type" value="Genomic_DNA"/>
</dbReference>
<protein>
    <recommendedName>
        <fullName evidence="7">Nucleotide-diphospho-sugar transferase domain-containing protein</fullName>
    </recommendedName>
</protein>
<organism evidence="5 6">
    <name type="scientific">Rhodosorus marinus</name>
    <dbReference type="NCBI Taxonomy" id="101924"/>
    <lineage>
        <taxon>Eukaryota</taxon>
        <taxon>Rhodophyta</taxon>
        <taxon>Stylonematophyceae</taxon>
        <taxon>Stylonematales</taxon>
        <taxon>Stylonemataceae</taxon>
        <taxon>Rhodosorus</taxon>
    </lineage>
</organism>
<dbReference type="InterPro" id="IPR029044">
    <property type="entry name" value="Nucleotide-diphossugar_trans"/>
</dbReference>
<evidence type="ECO:0000313" key="6">
    <source>
        <dbReference type="Proteomes" id="UP001157974"/>
    </source>
</evidence>
<dbReference type="PANTHER" id="PTHR31306">
    <property type="entry name" value="ALPHA-1,6-MANNOSYLTRANSFERASE MNN11-RELATED"/>
    <property type="match status" value="1"/>
</dbReference>
<dbReference type="GO" id="GO:0000139">
    <property type="term" value="C:Golgi membrane"/>
    <property type="evidence" value="ECO:0007669"/>
    <property type="project" value="TreeGrafter"/>
</dbReference>
<gene>
    <name evidence="5" type="ORF">NDN08_007765</name>
</gene>
<feature type="chain" id="PRO_5043395532" description="Nucleotide-diphospho-sugar transferase domain-containing protein" evidence="4">
    <location>
        <begin position="24"/>
        <end position="395"/>
    </location>
</feature>
<reference evidence="5 6" key="1">
    <citation type="journal article" date="2023" name="Nat. Commun.">
        <title>Origin of minicircular mitochondrial genomes in red algae.</title>
        <authorList>
            <person name="Lee Y."/>
            <person name="Cho C.H."/>
            <person name="Lee Y.M."/>
            <person name="Park S.I."/>
            <person name="Yang J.H."/>
            <person name="West J.A."/>
            <person name="Bhattacharya D."/>
            <person name="Yoon H.S."/>
        </authorList>
    </citation>
    <scope>NUCLEOTIDE SEQUENCE [LARGE SCALE GENOMIC DNA]</scope>
    <source>
        <strain evidence="5 6">CCMP1338</strain>
        <tissue evidence="5">Whole cell</tissue>
    </source>
</reference>
<comment type="caution">
    <text evidence="5">The sequence shown here is derived from an EMBL/GenBank/DDBJ whole genome shotgun (WGS) entry which is preliminary data.</text>
</comment>
<name>A0AAV8UYH4_9RHOD</name>
<dbReference type="Proteomes" id="UP001157974">
    <property type="component" value="Unassembled WGS sequence"/>
</dbReference>
<keyword evidence="4" id="KW-0732">Signal</keyword>
<evidence type="ECO:0000313" key="5">
    <source>
        <dbReference type="EMBL" id="KAJ8907656.1"/>
    </source>
</evidence>
<feature type="signal peptide" evidence="4">
    <location>
        <begin position="1"/>
        <end position="23"/>
    </location>
</feature>
<proteinExistence type="inferred from homology"/>
<keyword evidence="3" id="KW-0808">Transferase</keyword>
<dbReference type="Gene3D" id="3.90.550.10">
    <property type="entry name" value="Spore Coat Polysaccharide Biosynthesis Protein SpsA, Chain A"/>
    <property type="match status" value="1"/>
</dbReference>